<dbReference type="Proteomes" id="UP000029120">
    <property type="component" value="Unassembled WGS sequence"/>
</dbReference>
<gene>
    <name evidence="2" type="ORF">AALP_AAs40247U000100</name>
</gene>
<dbReference type="EMBL" id="KL975484">
    <property type="protein sequence ID" value="KFK23768.1"/>
    <property type="molecule type" value="Genomic_DNA"/>
</dbReference>
<keyword evidence="3" id="KW-1185">Reference proteome</keyword>
<dbReference type="OrthoDB" id="1088238at2759"/>
<name>A0A087G1L6_ARAAL</name>
<evidence type="ECO:0000313" key="3">
    <source>
        <dbReference type="Proteomes" id="UP000029120"/>
    </source>
</evidence>
<dbReference type="eggNOG" id="KOG0017">
    <property type="taxonomic scope" value="Eukaryota"/>
</dbReference>
<protein>
    <submittedName>
        <fullName evidence="2">Uncharacterized protein</fullName>
    </submittedName>
</protein>
<feature type="region of interest" description="Disordered" evidence="1">
    <location>
        <begin position="376"/>
        <end position="400"/>
    </location>
</feature>
<proteinExistence type="predicted"/>
<accession>A0A087G1L6</accession>
<evidence type="ECO:0000313" key="2">
    <source>
        <dbReference type="EMBL" id="KFK23768.1"/>
    </source>
</evidence>
<dbReference type="Gramene" id="KFK23768">
    <property type="protein sequence ID" value="KFK23768"/>
    <property type="gene ID" value="AALP_AAs40247U000100"/>
</dbReference>
<sequence length="477" mass="53262">MSTSLENSKRKKTSFCGVVISNEKKVLGVPQESNAKPQHEKDVEELAILLGYSTLEKVDKLVKDIGVASKAKEEIATEVDKKEVLIQEQTPAHVENIVKIDELPKEVVTTKKHVIEAPTYEERQYKPKLALAMPDVTKAVKKILASYKKDMDEIGIKFQKKDDYKRIVKERDLITDVLANHGKVREVMMKYQAKGERDRPKTLVKKLNPEKFSIPCTLGDLEFKDSLCDSGLSVNVISFDLVKLLMIKELGESPCTLTFGDATSKRPLGRDTANPWSPFLPITGGSLDFLHMKALLVEVDPYTYYPIEPIEASVCGVVSCENGDEEIKGDEANEVVTQDMKENLHVEAYKDGLDMFDGSGIGSMFELEDEMVETLANEPKGANGKSSKMSKKTKGKPKEKVKSKLTLAPIKKVEGALECKAIWNGGFRRFSKVKIILPTDMNQDEIDKSKKAMEEAFDVDLEDWEPSKIDGSPLISN</sequence>
<reference evidence="3" key="1">
    <citation type="journal article" date="2015" name="Nat. Plants">
        <title>Genome expansion of Arabis alpina linked with retrotransposition and reduced symmetric DNA methylation.</title>
        <authorList>
            <person name="Willing E.M."/>
            <person name="Rawat V."/>
            <person name="Mandakova T."/>
            <person name="Maumus F."/>
            <person name="James G.V."/>
            <person name="Nordstroem K.J."/>
            <person name="Becker C."/>
            <person name="Warthmann N."/>
            <person name="Chica C."/>
            <person name="Szarzynska B."/>
            <person name="Zytnicki M."/>
            <person name="Albani M.C."/>
            <person name="Kiefer C."/>
            <person name="Bergonzi S."/>
            <person name="Castaings L."/>
            <person name="Mateos J.L."/>
            <person name="Berns M.C."/>
            <person name="Bujdoso N."/>
            <person name="Piofczyk T."/>
            <person name="de Lorenzo L."/>
            <person name="Barrero-Sicilia C."/>
            <person name="Mateos I."/>
            <person name="Piednoel M."/>
            <person name="Hagmann J."/>
            <person name="Chen-Min-Tao R."/>
            <person name="Iglesias-Fernandez R."/>
            <person name="Schuster S.C."/>
            <person name="Alonso-Blanco C."/>
            <person name="Roudier F."/>
            <person name="Carbonero P."/>
            <person name="Paz-Ares J."/>
            <person name="Davis S.J."/>
            <person name="Pecinka A."/>
            <person name="Quesneville H."/>
            <person name="Colot V."/>
            <person name="Lysak M.A."/>
            <person name="Weigel D."/>
            <person name="Coupland G."/>
            <person name="Schneeberger K."/>
        </authorList>
    </citation>
    <scope>NUCLEOTIDE SEQUENCE [LARGE SCALE GENOMIC DNA]</scope>
    <source>
        <strain evidence="3">cv. Pajares</strain>
    </source>
</reference>
<dbReference type="AlphaFoldDB" id="A0A087G1L6"/>
<evidence type="ECO:0000256" key="1">
    <source>
        <dbReference type="SAM" id="MobiDB-lite"/>
    </source>
</evidence>
<organism evidence="2 3">
    <name type="scientific">Arabis alpina</name>
    <name type="common">Alpine rock-cress</name>
    <dbReference type="NCBI Taxonomy" id="50452"/>
    <lineage>
        <taxon>Eukaryota</taxon>
        <taxon>Viridiplantae</taxon>
        <taxon>Streptophyta</taxon>
        <taxon>Embryophyta</taxon>
        <taxon>Tracheophyta</taxon>
        <taxon>Spermatophyta</taxon>
        <taxon>Magnoliopsida</taxon>
        <taxon>eudicotyledons</taxon>
        <taxon>Gunneridae</taxon>
        <taxon>Pentapetalae</taxon>
        <taxon>rosids</taxon>
        <taxon>malvids</taxon>
        <taxon>Brassicales</taxon>
        <taxon>Brassicaceae</taxon>
        <taxon>Arabideae</taxon>
        <taxon>Arabis</taxon>
    </lineage>
</organism>